<dbReference type="GeneID" id="108071896"/>
<protein>
    <submittedName>
        <fullName evidence="3">Uncharacterized protein</fullName>
    </submittedName>
</protein>
<dbReference type="OrthoDB" id="7857153at2759"/>
<evidence type="ECO:0000313" key="2">
    <source>
        <dbReference type="Proteomes" id="UP001652661"/>
    </source>
</evidence>
<evidence type="ECO:0000256" key="1">
    <source>
        <dbReference type="SAM" id="Phobius"/>
    </source>
</evidence>
<accession>A0A6P4HRY5</accession>
<keyword evidence="1" id="KW-0812">Transmembrane</keyword>
<keyword evidence="2" id="KW-1185">Reference proteome</keyword>
<dbReference type="RefSeq" id="XP_017018315.1">
    <property type="nucleotide sequence ID" value="XM_017162826.3"/>
</dbReference>
<dbReference type="Proteomes" id="UP001652661">
    <property type="component" value="Chromosome 3L"/>
</dbReference>
<feature type="transmembrane region" description="Helical" evidence="1">
    <location>
        <begin position="53"/>
        <end position="74"/>
    </location>
</feature>
<organism evidence="2 3">
    <name type="scientific">Drosophila kikkawai</name>
    <name type="common">Fruit fly</name>
    <dbReference type="NCBI Taxonomy" id="30033"/>
    <lineage>
        <taxon>Eukaryota</taxon>
        <taxon>Metazoa</taxon>
        <taxon>Ecdysozoa</taxon>
        <taxon>Arthropoda</taxon>
        <taxon>Hexapoda</taxon>
        <taxon>Insecta</taxon>
        <taxon>Pterygota</taxon>
        <taxon>Neoptera</taxon>
        <taxon>Endopterygota</taxon>
        <taxon>Diptera</taxon>
        <taxon>Brachycera</taxon>
        <taxon>Muscomorpha</taxon>
        <taxon>Ephydroidea</taxon>
        <taxon>Drosophilidae</taxon>
        <taxon>Drosophila</taxon>
        <taxon>Sophophora</taxon>
    </lineage>
</organism>
<dbReference type="AlphaFoldDB" id="A0A6P4HRY5"/>
<feature type="transmembrane region" description="Helical" evidence="1">
    <location>
        <begin position="7"/>
        <end position="28"/>
    </location>
</feature>
<reference evidence="3" key="1">
    <citation type="submission" date="2025-08" db="UniProtKB">
        <authorList>
            <consortium name="RefSeq"/>
        </authorList>
    </citation>
    <scope>IDENTIFICATION</scope>
    <source>
        <strain evidence="3">14028-0561.14</strain>
        <tissue evidence="3">Whole fly</tissue>
    </source>
</reference>
<sequence>MLKIKLYDVGIFVLLTSMHVCMVLQPVIEANVNMKATYPAVDRSLWLQVSYNYNHWMLVKSMMYSMLAIVGLWYSRHLQGSEEQESAEEVKNRWLSRNQMASAGGESISFPIRTFMWFAFPWTLTCFCNGLINYIRLYLVIQHFCFTNWQIIQLYAELQVLFWRRLLTMSVIPYWMQITGDSGSFEKSSTIRENFITYETNLLD</sequence>
<proteinExistence type="predicted"/>
<evidence type="ECO:0000313" key="3">
    <source>
        <dbReference type="RefSeq" id="XP_017018315.1"/>
    </source>
</evidence>
<gene>
    <name evidence="3" type="primary">LOC108071896</name>
</gene>
<keyword evidence="1" id="KW-0472">Membrane</keyword>
<name>A0A6P4HRY5_DROKI</name>
<keyword evidence="1" id="KW-1133">Transmembrane helix</keyword>